<protein>
    <recommendedName>
        <fullName evidence="1">Circularly permuted ATP-grasp type 2 domain-containing protein</fullName>
    </recommendedName>
</protein>
<dbReference type="PANTHER" id="PTHR34595:SF7">
    <property type="entry name" value="SLL1039 PROTEIN"/>
    <property type="match status" value="1"/>
</dbReference>
<sequence>MLLSADAAVARGRSYDEAHGDDGAPRAHYEPVLDAIERAGPRRLAESMRRAAATAGLSLGSGAQARPLPVDPVPRLFTAGEWATLEAGLVQRARLLSAVLAEAYAAGGRRGGSSCADVLTSSVYFEADLIGCQPAEALGIVGFDVVRAPSGGFAVLEDNVLTPGHAAASALRGLHPLDPPVAVRDVHGPTLAALSAMLGEGDDVAILSDEPLARSSWELRWLGAALGVPVVGYDDLRVRRDRLVTRSGAPVRRLWQRTSEDRLRDDDGRLTRLGDLLHRPLRAGTVTSVNAIGCGVCDDKRTLRHTPGLMREWLGEEPLLPVAATLDLAVPEERAAALAAASGMVFKPRNGAGGRGVSMPPHDSRALERALATGAGWVAQELIPVSRHPTVAGDALAPRIVDARLFAVRTPAGWTVVPGGASRYAASEATGIVNTSQGGGVKDVWVLAGPGRPWR</sequence>
<dbReference type="EMBL" id="CADCVJ010000116">
    <property type="protein sequence ID" value="CAA9474066.1"/>
    <property type="molecule type" value="Genomic_DNA"/>
</dbReference>
<dbReference type="Gene3D" id="3.40.50.11290">
    <property type="match status" value="1"/>
</dbReference>
<accession>A0A6J4RR41</accession>
<dbReference type="AlphaFoldDB" id="A0A6J4RR41"/>
<evidence type="ECO:0000259" key="1">
    <source>
        <dbReference type="Pfam" id="PF14403"/>
    </source>
</evidence>
<feature type="domain" description="Circularly permuted ATP-grasp type 2" evidence="1">
    <location>
        <begin position="74"/>
        <end position="425"/>
    </location>
</feature>
<organism evidence="2">
    <name type="scientific">uncultured Solirubrobacteraceae bacterium</name>
    <dbReference type="NCBI Taxonomy" id="1162706"/>
    <lineage>
        <taxon>Bacteria</taxon>
        <taxon>Bacillati</taxon>
        <taxon>Actinomycetota</taxon>
        <taxon>Thermoleophilia</taxon>
        <taxon>Solirubrobacterales</taxon>
        <taxon>Solirubrobacteraceae</taxon>
        <taxon>environmental samples</taxon>
    </lineage>
</organism>
<dbReference type="SUPFAM" id="SSF56059">
    <property type="entry name" value="Glutathione synthetase ATP-binding domain-like"/>
    <property type="match status" value="1"/>
</dbReference>
<dbReference type="Pfam" id="PF14403">
    <property type="entry name" value="CP_ATPgrasp_2"/>
    <property type="match status" value="1"/>
</dbReference>
<proteinExistence type="predicted"/>
<gene>
    <name evidence="2" type="ORF">AVDCRST_MAG38-1531</name>
</gene>
<name>A0A6J4RR41_9ACTN</name>
<evidence type="ECO:0000313" key="2">
    <source>
        <dbReference type="EMBL" id="CAA9474066.1"/>
    </source>
</evidence>
<dbReference type="InterPro" id="IPR051680">
    <property type="entry name" value="ATP-dep_Glu-Cys_Ligase-2"/>
</dbReference>
<dbReference type="PANTHER" id="PTHR34595">
    <property type="entry name" value="BLR5612 PROTEIN"/>
    <property type="match status" value="1"/>
</dbReference>
<reference evidence="2" key="1">
    <citation type="submission" date="2020-02" db="EMBL/GenBank/DDBJ databases">
        <authorList>
            <person name="Meier V. D."/>
        </authorList>
    </citation>
    <scope>NUCLEOTIDE SEQUENCE</scope>
    <source>
        <strain evidence="2">AVDCRST_MAG38</strain>
    </source>
</reference>
<dbReference type="InterPro" id="IPR025841">
    <property type="entry name" value="CP_ATPgrasp_2"/>
</dbReference>